<comment type="caution">
    <text evidence="7">The sequence shown here is derived from an EMBL/GenBank/DDBJ whole genome shotgun (WGS) entry which is preliminary data.</text>
</comment>
<dbReference type="Pfam" id="PF08281">
    <property type="entry name" value="Sigma70_r4_2"/>
    <property type="match status" value="1"/>
</dbReference>
<dbReference type="GO" id="GO:0006352">
    <property type="term" value="P:DNA-templated transcription initiation"/>
    <property type="evidence" value="ECO:0007669"/>
    <property type="project" value="InterPro"/>
</dbReference>
<dbReference type="InterPro" id="IPR014284">
    <property type="entry name" value="RNA_pol_sigma-70_dom"/>
</dbReference>
<dbReference type="GO" id="GO:0003677">
    <property type="term" value="F:DNA binding"/>
    <property type="evidence" value="ECO:0007669"/>
    <property type="project" value="InterPro"/>
</dbReference>
<evidence type="ECO:0000256" key="4">
    <source>
        <dbReference type="ARBA" id="ARBA00023163"/>
    </source>
</evidence>
<dbReference type="Proteomes" id="UP000612362">
    <property type="component" value="Unassembled WGS sequence"/>
</dbReference>
<dbReference type="Gene3D" id="1.10.1740.10">
    <property type="match status" value="1"/>
</dbReference>
<protein>
    <submittedName>
        <fullName evidence="7">RNA polymerase sigma factor</fullName>
    </submittedName>
</protein>
<dbReference type="InterPro" id="IPR007627">
    <property type="entry name" value="RNA_pol_sigma70_r2"/>
</dbReference>
<evidence type="ECO:0000259" key="5">
    <source>
        <dbReference type="Pfam" id="PF04542"/>
    </source>
</evidence>
<dbReference type="Gene3D" id="1.10.10.10">
    <property type="entry name" value="Winged helix-like DNA-binding domain superfamily/Winged helix DNA-binding domain"/>
    <property type="match status" value="1"/>
</dbReference>
<accession>A0A8J3MTK9</accession>
<dbReference type="SUPFAM" id="SSF88946">
    <property type="entry name" value="Sigma2 domain of RNA polymerase sigma factors"/>
    <property type="match status" value="1"/>
</dbReference>
<dbReference type="NCBIfam" id="TIGR02937">
    <property type="entry name" value="sigma70-ECF"/>
    <property type="match status" value="1"/>
</dbReference>
<dbReference type="PANTHER" id="PTHR43133:SF51">
    <property type="entry name" value="RNA POLYMERASE SIGMA FACTOR"/>
    <property type="match status" value="1"/>
</dbReference>
<dbReference type="InterPro" id="IPR013325">
    <property type="entry name" value="RNA_pol_sigma_r2"/>
</dbReference>
<dbReference type="SUPFAM" id="SSF88659">
    <property type="entry name" value="Sigma3 and sigma4 domains of RNA polymerase sigma factors"/>
    <property type="match status" value="1"/>
</dbReference>
<proteinExistence type="inferred from homology"/>
<feature type="domain" description="RNA polymerase sigma factor 70 region 4 type 2" evidence="6">
    <location>
        <begin position="163"/>
        <end position="211"/>
    </location>
</feature>
<dbReference type="InterPro" id="IPR036388">
    <property type="entry name" value="WH-like_DNA-bd_sf"/>
</dbReference>
<sequence length="226" mass="25950">MDFLIRNKYMIVRIVKDRGHEQSIAADAQGIMNAVFNEPQCVEEACQGSIAAFEALVLHYEPKIRRMLYGMTHDEQLTLDLCQETFFAAYRALPRMDGTQLRFAPWLYRIALNQLRSEWRRKKHVTMLSLNSSLNQDENVGEGYIDEEALKLTPFEDSVVELDMVQRVLAHLPRNSAICLLLDAEGFSYSEIAEMMQDSLSAVRSRLSRARHAFQRLYATLAQDGV</sequence>
<evidence type="ECO:0000256" key="1">
    <source>
        <dbReference type="ARBA" id="ARBA00010641"/>
    </source>
</evidence>
<name>A0A8J3MTK9_9CHLR</name>
<keyword evidence="3" id="KW-0731">Sigma factor</keyword>
<keyword evidence="4" id="KW-0804">Transcription</keyword>
<dbReference type="EMBL" id="BNJF01000001">
    <property type="protein sequence ID" value="GHO45703.1"/>
    <property type="molecule type" value="Genomic_DNA"/>
</dbReference>
<keyword evidence="2" id="KW-0805">Transcription regulation</keyword>
<evidence type="ECO:0000313" key="8">
    <source>
        <dbReference type="Proteomes" id="UP000612362"/>
    </source>
</evidence>
<dbReference type="Pfam" id="PF04542">
    <property type="entry name" value="Sigma70_r2"/>
    <property type="match status" value="1"/>
</dbReference>
<reference evidence="7" key="1">
    <citation type="submission" date="2020-10" db="EMBL/GenBank/DDBJ databases">
        <title>Taxonomic study of unclassified bacteria belonging to the class Ktedonobacteria.</title>
        <authorList>
            <person name="Yabe S."/>
            <person name="Wang C.M."/>
            <person name="Zheng Y."/>
            <person name="Sakai Y."/>
            <person name="Cavaletti L."/>
            <person name="Monciardini P."/>
            <person name="Donadio S."/>
        </authorList>
    </citation>
    <scope>NUCLEOTIDE SEQUENCE</scope>
    <source>
        <strain evidence="7">SOSP1-1</strain>
    </source>
</reference>
<gene>
    <name evidence="7" type="ORF">KSX_38660</name>
</gene>
<feature type="domain" description="RNA polymerase sigma-70 region 2" evidence="5">
    <location>
        <begin position="56"/>
        <end position="123"/>
    </location>
</feature>
<comment type="similarity">
    <text evidence="1">Belongs to the sigma-70 factor family. ECF subfamily.</text>
</comment>
<dbReference type="InterPro" id="IPR013324">
    <property type="entry name" value="RNA_pol_sigma_r3/r4-like"/>
</dbReference>
<evidence type="ECO:0000256" key="3">
    <source>
        <dbReference type="ARBA" id="ARBA00023082"/>
    </source>
</evidence>
<dbReference type="PANTHER" id="PTHR43133">
    <property type="entry name" value="RNA POLYMERASE ECF-TYPE SIGMA FACTO"/>
    <property type="match status" value="1"/>
</dbReference>
<dbReference type="InterPro" id="IPR013249">
    <property type="entry name" value="RNA_pol_sigma70_r4_t2"/>
</dbReference>
<dbReference type="GO" id="GO:0016987">
    <property type="term" value="F:sigma factor activity"/>
    <property type="evidence" value="ECO:0007669"/>
    <property type="project" value="UniProtKB-KW"/>
</dbReference>
<dbReference type="InterPro" id="IPR039425">
    <property type="entry name" value="RNA_pol_sigma-70-like"/>
</dbReference>
<evidence type="ECO:0000256" key="2">
    <source>
        <dbReference type="ARBA" id="ARBA00023015"/>
    </source>
</evidence>
<keyword evidence="8" id="KW-1185">Reference proteome</keyword>
<dbReference type="AlphaFoldDB" id="A0A8J3MTK9"/>
<organism evidence="7 8">
    <name type="scientific">Ktedonospora formicarum</name>
    <dbReference type="NCBI Taxonomy" id="2778364"/>
    <lineage>
        <taxon>Bacteria</taxon>
        <taxon>Bacillati</taxon>
        <taxon>Chloroflexota</taxon>
        <taxon>Ktedonobacteria</taxon>
        <taxon>Ktedonobacterales</taxon>
        <taxon>Ktedonobacteraceae</taxon>
        <taxon>Ktedonospora</taxon>
    </lineage>
</organism>
<evidence type="ECO:0000259" key="6">
    <source>
        <dbReference type="Pfam" id="PF08281"/>
    </source>
</evidence>
<evidence type="ECO:0000313" key="7">
    <source>
        <dbReference type="EMBL" id="GHO45703.1"/>
    </source>
</evidence>